<dbReference type="InterPro" id="IPR036736">
    <property type="entry name" value="ACP-like_sf"/>
</dbReference>
<evidence type="ECO:0000259" key="3">
    <source>
        <dbReference type="PROSITE" id="PS50075"/>
    </source>
</evidence>
<dbReference type="InterPro" id="IPR009081">
    <property type="entry name" value="PP-bd_ACP"/>
</dbReference>
<feature type="domain" description="Carrier" evidence="3">
    <location>
        <begin position="3"/>
        <end position="78"/>
    </location>
</feature>
<gene>
    <name evidence="4" type="ORF">UABAM_01556</name>
</gene>
<evidence type="ECO:0000313" key="4">
    <source>
        <dbReference type="EMBL" id="BBM83205.1"/>
    </source>
</evidence>
<dbReference type="SUPFAM" id="SSF47336">
    <property type="entry name" value="ACP-like"/>
    <property type="match status" value="1"/>
</dbReference>
<dbReference type="Pfam" id="PF00550">
    <property type="entry name" value="PP-binding"/>
    <property type="match status" value="1"/>
</dbReference>
<evidence type="ECO:0000313" key="5">
    <source>
        <dbReference type="Proteomes" id="UP000326354"/>
    </source>
</evidence>
<keyword evidence="5" id="KW-1185">Reference proteome</keyword>
<dbReference type="Gene3D" id="1.10.1200.10">
    <property type="entry name" value="ACP-like"/>
    <property type="match status" value="1"/>
</dbReference>
<evidence type="ECO:0000256" key="2">
    <source>
        <dbReference type="ARBA" id="ARBA00022553"/>
    </source>
</evidence>
<organism evidence="4 5">
    <name type="scientific">Uabimicrobium amorphum</name>
    <dbReference type="NCBI Taxonomy" id="2596890"/>
    <lineage>
        <taxon>Bacteria</taxon>
        <taxon>Pseudomonadati</taxon>
        <taxon>Planctomycetota</taxon>
        <taxon>Candidatus Uabimicrobiia</taxon>
        <taxon>Candidatus Uabimicrobiales</taxon>
        <taxon>Candidatus Uabimicrobiaceae</taxon>
        <taxon>Candidatus Uabimicrobium</taxon>
    </lineage>
</organism>
<dbReference type="EMBL" id="AP019860">
    <property type="protein sequence ID" value="BBM83205.1"/>
    <property type="molecule type" value="Genomic_DNA"/>
</dbReference>
<dbReference type="KEGG" id="uam:UABAM_01556"/>
<protein>
    <submittedName>
        <fullName evidence="4">Acyl carrier protein</fullName>
    </submittedName>
</protein>
<evidence type="ECO:0000256" key="1">
    <source>
        <dbReference type="ARBA" id="ARBA00022450"/>
    </source>
</evidence>
<keyword evidence="1" id="KW-0596">Phosphopantetheine</keyword>
<dbReference type="InterPro" id="IPR006162">
    <property type="entry name" value="Ppantetheine_attach_site"/>
</dbReference>
<name>A0A5S9IMC4_UABAM</name>
<keyword evidence="2" id="KW-0597">Phosphoprotein</keyword>
<reference evidence="4 5" key="1">
    <citation type="submission" date="2019-08" db="EMBL/GenBank/DDBJ databases">
        <title>Complete genome sequence of Candidatus Uab amorphum.</title>
        <authorList>
            <person name="Shiratori T."/>
            <person name="Suzuki S."/>
            <person name="Kakizawa Y."/>
            <person name="Ishida K."/>
        </authorList>
    </citation>
    <scope>NUCLEOTIDE SEQUENCE [LARGE SCALE GENOMIC DNA]</scope>
    <source>
        <strain evidence="4 5">SRT547</strain>
    </source>
</reference>
<sequence>MKLDIYNEIVRILHEQCEIETEKINKSLDLQKDLGLDSVGLLTLATEIENHWELYLNETPEDPPQTIEDLVDLIDIRLQEKMAMES</sequence>
<dbReference type="PROSITE" id="PS00012">
    <property type="entry name" value="PHOSPHOPANTETHEINE"/>
    <property type="match status" value="1"/>
</dbReference>
<dbReference type="RefSeq" id="WP_173013190.1">
    <property type="nucleotide sequence ID" value="NZ_AP019860.1"/>
</dbReference>
<accession>A0A5S9IMC4</accession>
<dbReference type="AlphaFoldDB" id="A0A5S9IMC4"/>
<dbReference type="PROSITE" id="PS50075">
    <property type="entry name" value="CARRIER"/>
    <property type="match status" value="1"/>
</dbReference>
<proteinExistence type="predicted"/>
<dbReference type="Proteomes" id="UP000326354">
    <property type="component" value="Chromosome"/>
</dbReference>